<dbReference type="InterPro" id="IPR001841">
    <property type="entry name" value="Znf_RING"/>
</dbReference>
<dbReference type="GO" id="GO:0008270">
    <property type="term" value="F:zinc ion binding"/>
    <property type="evidence" value="ECO:0007669"/>
    <property type="project" value="UniProtKB-KW"/>
</dbReference>
<dbReference type="STRING" id="131310.A0A0N5A2H8"/>
<keyword evidence="3 6" id="KW-0863">Zinc-finger</keyword>
<protein>
    <submittedName>
        <fullName evidence="10">RING-type domain-containing protein</fullName>
    </submittedName>
</protein>
<dbReference type="GO" id="GO:0061575">
    <property type="term" value="F:cyclin-dependent protein serine/threonine kinase activator activity"/>
    <property type="evidence" value="ECO:0007669"/>
    <property type="project" value="InterPro"/>
</dbReference>
<evidence type="ECO:0000256" key="5">
    <source>
        <dbReference type="ARBA" id="ARBA00023242"/>
    </source>
</evidence>
<dbReference type="Pfam" id="PF17121">
    <property type="entry name" value="zf-C3HC4_5"/>
    <property type="match status" value="1"/>
</dbReference>
<organism evidence="9 10">
    <name type="scientific">Parastrongyloides trichosuri</name>
    <name type="common">Possum-specific nematode worm</name>
    <dbReference type="NCBI Taxonomy" id="131310"/>
    <lineage>
        <taxon>Eukaryota</taxon>
        <taxon>Metazoa</taxon>
        <taxon>Ecdysozoa</taxon>
        <taxon>Nematoda</taxon>
        <taxon>Chromadorea</taxon>
        <taxon>Rhabditida</taxon>
        <taxon>Tylenchina</taxon>
        <taxon>Panagrolaimomorpha</taxon>
        <taxon>Strongyloidoidea</taxon>
        <taxon>Strongyloididae</taxon>
        <taxon>Parastrongyloides</taxon>
    </lineage>
</organism>
<evidence type="ECO:0000256" key="1">
    <source>
        <dbReference type="ARBA" id="ARBA00004123"/>
    </source>
</evidence>
<comment type="subcellular location">
    <subcellularLocation>
        <location evidence="1">Nucleus</location>
    </subcellularLocation>
</comment>
<dbReference type="NCBIfam" id="TIGR00570">
    <property type="entry name" value="cdk7"/>
    <property type="match status" value="1"/>
</dbReference>
<dbReference type="AlphaFoldDB" id="A0A0N5A2H8"/>
<proteinExistence type="predicted"/>
<dbReference type="Proteomes" id="UP000038045">
    <property type="component" value="Unplaced"/>
</dbReference>
<dbReference type="Gene3D" id="3.30.40.10">
    <property type="entry name" value="Zinc/RING finger domain, C3HC4 (zinc finger)"/>
    <property type="match status" value="1"/>
</dbReference>
<feature type="domain" description="RING-type" evidence="8">
    <location>
        <begin position="7"/>
        <end position="51"/>
    </location>
</feature>
<dbReference type="SUPFAM" id="SSF57850">
    <property type="entry name" value="RING/U-box"/>
    <property type="match status" value="1"/>
</dbReference>
<dbReference type="GO" id="GO:0005675">
    <property type="term" value="C:transcription factor TFIIH holo complex"/>
    <property type="evidence" value="ECO:0007669"/>
    <property type="project" value="InterPro"/>
</dbReference>
<keyword evidence="5" id="KW-0539">Nucleus</keyword>
<evidence type="ECO:0000259" key="8">
    <source>
        <dbReference type="PROSITE" id="PS50089"/>
    </source>
</evidence>
<dbReference type="InterPro" id="IPR057657">
    <property type="entry name" value="MAT1_CAK-anch"/>
</dbReference>
<reference evidence="10" key="1">
    <citation type="submission" date="2017-02" db="UniProtKB">
        <authorList>
            <consortium name="WormBaseParasite"/>
        </authorList>
    </citation>
    <scope>IDENTIFICATION</scope>
</reference>
<keyword evidence="4" id="KW-0862">Zinc</keyword>
<accession>A0A0N5A2H8</accession>
<evidence type="ECO:0000256" key="4">
    <source>
        <dbReference type="ARBA" id="ARBA00022833"/>
    </source>
</evidence>
<dbReference type="PROSITE" id="PS00518">
    <property type="entry name" value="ZF_RING_1"/>
    <property type="match status" value="1"/>
</dbReference>
<dbReference type="GO" id="GO:0006357">
    <property type="term" value="P:regulation of transcription by RNA polymerase II"/>
    <property type="evidence" value="ECO:0007669"/>
    <property type="project" value="TreeGrafter"/>
</dbReference>
<dbReference type="Pfam" id="PF25811">
    <property type="entry name" value="CAK-anch_MAT1"/>
    <property type="match status" value="1"/>
</dbReference>
<keyword evidence="2" id="KW-0479">Metal-binding</keyword>
<dbReference type="PROSITE" id="PS50089">
    <property type="entry name" value="ZF_RING_2"/>
    <property type="match status" value="1"/>
</dbReference>
<evidence type="ECO:0000313" key="9">
    <source>
        <dbReference type="Proteomes" id="UP000038045"/>
    </source>
</evidence>
<dbReference type="Pfam" id="PF06391">
    <property type="entry name" value="MAT1"/>
    <property type="match status" value="1"/>
</dbReference>
<feature type="coiled-coil region" evidence="7">
    <location>
        <begin position="116"/>
        <end position="172"/>
    </location>
</feature>
<dbReference type="WBParaSite" id="PTRK_0001584100.1">
    <property type="protein sequence ID" value="PTRK_0001584100.1"/>
    <property type="gene ID" value="PTRK_0001584100"/>
</dbReference>
<keyword evidence="9" id="KW-1185">Reference proteome</keyword>
<dbReference type="InterPro" id="IPR004575">
    <property type="entry name" value="MAT1/Tfb3"/>
</dbReference>
<dbReference type="PANTHER" id="PTHR12683:SF13">
    <property type="entry name" value="CDK-ACTIVATING KINASE ASSEMBLY FACTOR MAT1"/>
    <property type="match status" value="1"/>
</dbReference>
<dbReference type="InterPro" id="IPR015877">
    <property type="entry name" value="MAT1_centre"/>
</dbReference>
<dbReference type="InterPro" id="IPR013083">
    <property type="entry name" value="Znf_RING/FYVE/PHD"/>
</dbReference>
<dbReference type="InterPro" id="IPR017907">
    <property type="entry name" value="Znf_RING_CS"/>
</dbReference>
<name>A0A0N5A2H8_PARTI</name>
<keyword evidence="7" id="KW-0175">Coiled coil</keyword>
<evidence type="ECO:0000256" key="6">
    <source>
        <dbReference type="PROSITE-ProRule" id="PRU00175"/>
    </source>
</evidence>
<feature type="coiled-coil region" evidence="7">
    <location>
        <begin position="201"/>
        <end position="235"/>
    </location>
</feature>
<sequence>MVVIKICSNCKSQSDLNPSMKIMINKCGHPICNYCVETIWARNSAQCRDCDKILKKHEFWEQQFDDPIIEKENYFRKRVKKVYNLKRDCFKSLEEYNDYLEKIEDLVYNLTYDIDVAETEKEIDNFAKNNADVIEQCRRKKDDDQLWIDRAINEENNSKSRLLDRIEKEKHEKALRDASKIDTKAVIDELKNSSIPADLILERKRKMQEDQDAKLQDEERKKKIEKAQKKKLREYASFTTARSLGIAYIHKLPDLHINGPAVPTIKMIQDLGYMNHVPPIEKRVAAGGYYSEIGVIKDLTTCRIDLFLF</sequence>
<dbReference type="GO" id="GO:0006289">
    <property type="term" value="P:nucleotide-excision repair"/>
    <property type="evidence" value="ECO:0007669"/>
    <property type="project" value="InterPro"/>
</dbReference>
<evidence type="ECO:0000256" key="3">
    <source>
        <dbReference type="ARBA" id="ARBA00022771"/>
    </source>
</evidence>
<evidence type="ECO:0000313" key="10">
    <source>
        <dbReference type="WBParaSite" id="PTRK_0001584100.1"/>
    </source>
</evidence>
<dbReference type="PANTHER" id="PTHR12683">
    <property type="entry name" value="CDK-ACTIVATING KINASE ASSEMBLY FACTOR MAT1"/>
    <property type="match status" value="1"/>
</dbReference>
<evidence type="ECO:0000256" key="7">
    <source>
        <dbReference type="SAM" id="Coils"/>
    </source>
</evidence>
<evidence type="ECO:0000256" key="2">
    <source>
        <dbReference type="ARBA" id="ARBA00022723"/>
    </source>
</evidence>